<dbReference type="EMBL" id="LR796473">
    <property type="protein sequence ID" value="CAB4146820.1"/>
    <property type="molecule type" value="Genomic_DNA"/>
</dbReference>
<gene>
    <name evidence="3" type="ORF">UFOVP1003_20</name>
    <name evidence="4" type="ORF">UFOVP1153_36</name>
    <name evidence="1" type="ORF">UFOVP493_36</name>
    <name evidence="2" type="ORF">UFOVP829_4</name>
</gene>
<sequence>MAKKPHQAAEFKPVLASGLAPAEPADTQPLLPAQAKTWTIGLSHLPDMQIEASSQGEAIATYNATLGIRSTEHTYRVS</sequence>
<name>A0A6J5QD35_9CAUD</name>
<reference evidence="3" key="1">
    <citation type="submission" date="2020-05" db="EMBL/GenBank/DDBJ databases">
        <authorList>
            <person name="Chiriac C."/>
            <person name="Salcher M."/>
            <person name="Ghai R."/>
            <person name="Kavagutti S V."/>
        </authorList>
    </citation>
    <scope>NUCLEOTIDE SEQUENCE</scope>
</reference>
<accession>A0A6J5QD35</accession>
<dbReference type="EMBL" id="LR796764">
    <property type="protein sequence ID" value="CAB4164160.1"/>
    <property type="molecule type" value="Genomic_DNA"/>
</dbReference>
<evidence type="ECO:0000313" key="3">
    <source>
        <dbReference type="EMBL" id="CAB4177614.1"/>
    </source>
</evidence>
<evidence type="ECO:0000313" key="2">
    <source>
        <dbReference type="EMBL" id="CAB4164160.1"/>
    </source>
</evidence>
<dbReference type="EMBL" id="LR796951">
    <property type="protein sequence ID" value="CAB4177614.1"/>
    <property type="molecule type" value="Genomic_DNA"/>
</dbReference>
<proteinExistence type="predicted"/>
<evidence type="ECO:0000313" key="4">
    <source>
        <dbReference type="EMBL" id="CAB4187602.1"/>
    </source>
</evidence>
<evidence type="ECO:0000313" key="1">
    <source>
        <dbReference type="EMBL" id="CAB4146820.1"/>
    </source>
</evidence>
<organism evidence="3">
    <name type="scientific">uncultured Caudovirales phage</name>
    <dbReference type="NCBI Taxonomy" id="2100421"/>
    <lineage>
        <taxon>Viruses</taxon>
        <taxon>Duplodnaviria</taxon>
        <taxon>Heunggongvirae</taxon>
        <taxon>Uroviricota</taxon>
        <taxon>Caudoviricetes</taxon>
        <taxon>Peduoviridae</taxon>
        <taxon>Maltschvirus</taxon>
        <taxon>Maltschvirus maltsch</taxon>
    </lineage>
</organism>
<protein>
    <submittedName>
        <fullName evidence="3">Uncharacterized protein</fullName>
    </submittedName>
</protein>
<dbReference type="EMBL" id="LR797104">
    <property type="protein sequence ID" value="CAB4187602.1"/>
    <property type="molecule type" value="Genomic_DNA"/>
</dbReference>